<protein>
    <submittedName>
        <fullName evidence="1">Uncharacterized protein</fullName>
    </submittedName>
</protein>
<accession>A0ACC2E7H8</accession>
<proteinExistence type="predicted"/>
<organism evidence="1 2">
    <name type="scientific">Diphasiastrum complanatum</name>
    <name type="common">Issler's clubmoss</name>
    <name type="synonym">Lycopodium complanatum</name>
    <dbReference type="NCBI Taxonomy" id="34168"/>
    <lineage>
        <taxon>Eukaryota</taxon>
        <taxon>Viridiplantae</taxon>
        <taxon>Streptophyta</taxon>
        <taxon>Embryophyta</taxon>
        <taxon>Tracheophyta</taxon>
        <taxon>Lycopodiopsida</taxon>
        <taxon>Lycopodiales</taxon>
        <taxon>Lycopodiaceae</taxon>
        <taxon>Lycopodioideae</taxon>
        <taxon>Diphasiastrum</taxon>
    </lineage>
</organism>
<keyword evidence="2" id="KW-1185">Reference proteome</keyword>
<comment type="caution">
    <text evidence="1">The sequence shown here is derived from an EMBL/GenBank/DDBJ whole genome shotgun (WGS) entry which is preliminary data.</text>
</comment>
<evidence type="ECO:0000313" key="2">
    <source>
        <dbReference type="Proteomes" id="UP001162992"/>
    </source>
</evidence>
<gene>
    <name evidence="1" type="ORF">O6H91_03G069000</name>
</gene>
<evidence type="ECO:0000313" key="1">
    <source>
        <dbReference type="EMBL" id="KAJ7562437.1"/>
    </source>
</evidence>
<reference evidence="2" key="1">
    <citation type="journal article" date="2024" name="Proc. Natl. Acad. Sci. U.S.A.">
        <title>Extraordinary preservation of gene collinearity over three hundred million years revealed in homosporous lycophytes.</title>
        <authorList>
            <person name="Li C."/>
            <person name="Wickell D."/>
            <person name="Kuo L.Y."/>
            <person name="Chen X."/>
            <person name="Nie B."/>
            <person name="Liao X."/>
            <person name="Peng D."/>
            <person name="Ji J."/>
            <person name="Jenkins J."/>
            <person name="Williams M."/>
            <person name="Shu S."/>
            <person name="Plott C."/>
            <person name="Barry K."/>
            <person name="Rajasekar S."/>
            <person name="Grimwood J."/>
            <person name="Han X."/>
            <person name="Sun S."/>
            <person name="Hou Z."/>
            <person name="He W."/>
            <person name="Dai G."/>
            <person name="Sun C."/>
            <person name="Schmutz J."/>
            <person name="Leebens-Mack J.H."/>
            <person name="Li F.W."/>
            <person name="Wang L."/>
        </authorList>
    </citation>
    <scope>NUCLEOTIDE SEQUENCE [LARGE SCALE GENOMIC DNA]</scope>
    <source>
        <strain evidence="2">cv. PW_Plant_1</strain>
    </source>
</reference>
<sequence length="61" mass="6663">MRRFRFFQQERKMVERLDFGPGGAVGLGCSAGVRVAVTEGVGVWMQSWNALQLVFGLGVGC</sequence>
<dbReference type="EMBL" id="CM055094">
    <property type="protein sequence ID" value="KAJ7562437.1"/>
    <property type="molecule type" value="Genomic_DNA"/>
</dbReference>
<name>A0ACC2E7H8_DIPCM</name>
<dbReference type="Proteomes" id="UP001162992">
    <property type="component" value="Chromosome 3"/>
</dbReference>